<evidence type="ECO:0000313" key="2">
    <source>
        <dbReference type="Proteomes" id="UP000641588"/>
    </source>
</evidence>
<dbReference type="InterPro" id="IPR037208">
    <property type="entry name" value="Spo0E-like_sf"/>
</dbReference>
<dbReference type="Proteomes" id="UP000641588">
    <property type="component" value="Unassembled WGS sequence"/>
</dbReference>
<dbReference type="InterPro" id="IPR036638">
    <property type="entry name" value="HLH_DNA-bd_sf"/>
</dbReference>
<organism evidence="1 2">
    <name type="scientific">Paenibacillus foliorum</name>
    <dbReference type="NCBI Taxonomy" id="2654974"/>
    <lineage>
        <taxon>Bacteria</taxon>
        <taxon>Bacillati</taxon>
        <taxon>Bacillota</taxon>
        <taxon>Bacilli</taxon>
        <taxon>Bacillales</taxon>
        <taxon>Paenibacillaceae</taxon>
        <taxon>Paenibacillus</taxon>
    </lineage>
</organism>
<protein>
    <submittedName>
        <fullName evidence="1">Spo0E family sporulation regulatory protein-aspartic acid phosphatase</fullName>
    </submittedName>
</protein>
<dbReference type="GO" id="GO:0043937">
    <property type="term" value="P:regulation of sporulation"/>
    <property type="evidence" value="ECO:0007669"/>
    <property type="project" value="InterPro"/>
</dbReference>
<sequence length="60" mass="7206">MDLHILIEQLKIDMINKAQEHNYNFVHPDVIELSQRLDKQLNNYMKFYHAKKISLHTALT</sequence>
<dbReference type="RefSeq" id="WP_171652591.1">
    <property type="nucleotide sequence ID" value="NZ_WHOD01000055.1"/>
</dbReference>
<accession>A0A972JZB6</accession>
<dbReference type="EMBL" id="WHOD01000055">
    <property type="protein sequence ID" value="NOU94404.1"/>
    <property type="molecule type" value="Genomic_DNA"/>
</dbReference>
<dbReference type="SUPFAM" id="SSF140500">
    <property type="entry name" value="BAS1536-like"/>
    <property type="match status" value="1"/>
</dbReference>
<evidence type="ECO:0000313" key="1">
    <source>
        <dbReference type="EMBL" id="NOU94404.1"/>
    </source>
</evidence>
<keyword evidence="2" id="KW-1185">Reference proteome</keyword>
<gene>
    <name evidence="1" type="ORF">GC093_14420</name>
</gene>
<dbReference type="Gene3D" id="4.10.280.10">
    <property type="entry name" value="Helix-loop-helix DNA-binding domain"/>
    <property type="match status" value="1"/>
</dbReference>
<dbReference type="Pfam" id="PF09388">
    <property type="entry name" value="SpoOE-like"/>
    <property type="match status" value="1"/>
</dbReference>
<dbReference type="InterPro" id="IPR018540">
    <property type="entry name" value="Spo0E-like"/>
</dbReference>
<dbReference type="GO" id="GO:0046983">
    <property type="term" value="F:protein dimerization activity"/>
    <property type="evidence" value="ECO:0007669"/>
    <property type="project" value="InterPro"/>
</dbReference>
<dbReference type="AlphaFoldDB" id="A0A972JZB6"/>
<proteinExistence type="predicted"/>
<reference evidence="1" key="1">
    <citation type="submission" date="2019-10" db="EMBL/GenBank/DDBJ databases">
        <title>Description of Paenibacillus glebae sp. nov.</title>
        <authorList>
            <person name="Carlier A."/>
            <person name="Qi S."/>
        </authorList>
    </citation>
    <scope>NUCLEOTIDE SEQUENCE</scope>
    <source>
        <strain evidence="1">LMG 31456</strain>
    </source>
</reference>
<name>A0A972JZB6_9BACL</name>
<comment type="caution">
    <text evidence="1">The sequence shown here is derived from an EMBL/GenBank/DDBJ whole genome shotgun (WGS) entry which is preliminary data.</text>
</comment>